<evidence type="ECO:0000313" key="8">
    <source>
        <dbReference type="Proteomes" id="UP000241890"/>
    </source>
</evidence>
<keyword evidence="5" id="KW-0539">Nucleus</keyword>
<accession>A0A2R5GEK2</accession>
<dbReference type="AlphaFoldDB" id="A0A2R5GEK2"/>
<gene>
    <name evidence="7" type="ORF">FCC1311_028822</name>
</gene>
<feature type="compositionally biased region" description="Low complexity" evidence="6">
    <location>
        <begin position="392"/>
        <end position="405"/>
    </location>
</feature>
<dbReference type="Proteomes" id="UP000241890">
    <property type="component" value="Unassembled WGS sequence"/>
</dbReference>
<keyword evidence="2" id="KW-0805">Transcription regulation</keyword>
<reference evidence="7 8" key="1">
    <citation type="submission" date="2017-12" db="EMBL/GenBank/DDBJ databases">
        <title>Sequencing, de novo assembly and annotation of complete genome of a new Thraustochytrid species, strain FCC1311.</title>
        <authorList>
            <person name="Sedici K."/>
            <person name="Godart F."/>
            <person name="Aiese Cigliano R."/>
            <person name="Sanseverino W."/>
            <person name="Barakat M."/>
            <person name="Ortet P."/>
            <person name="Marechal E."/>
            <person name="Cagnac O."/>
            <person name="Amato A."/>
        </authorList>
    </citation>
    <scope>NUCLEOTIDE SEQUENCE [LARGE SCALE GENOMIC DNA]</scope>
</reference>
<sequence length="474" mass="51250">MHQNQGGTAVSTMLKPRTSSNLEALGPLYAELNKAGETKTSVDSTLGAGMMNGIDTDTPAAQLAHKNHGPINNTHIMENDGAGRDVEEQKSSAPAKRKTVKKKRSSKDATPDGETPIGKRKRFTWSDDLHKQFMATIFDIGLIHAKPKSILQSMAHVPPNLTTEHIKSHLQKYRANSKRTQELFQQQFEFAKRQAEQYSDGKALNPVFHAYPMPIGNFPMGDVSFLEDNAGPNAGAINGYGDARQNYGGHGGMHTNLMIPGGGGMGYNQANNNQAMGSPGNFQNTGRPPVGYSHAASTVQGQMGSPSHAPSHQPGMHISAAANNNNNNKGMVFEQMEAQMRIHAQIQQQHEMQQSQRKSMARTDAGSDMGRSAATSAGTAPGDANSPHHQQHSQMPQAQQQSQHQLGRLPQAHANGGKMGLGLDQDNVDMEGMPYPSPFLGALPPDKPLTPLSLNDADKIDDVVLNEDLFDFLY</sequence>
<dbReference type="FunFam" id="1.10.10.60:FF:000007">
    <property type="entry name" value="Two-component response regulator"/>
    <property type="match status" value="1"/>
</dbReference>
<evidence type="ECO:0000256" key="3">
    <source>
        <dbReference type="ARBA" id="ARBA00023125"/>
    </source>
</evidence>
<comment type="subcellular location">
    <subcellularLocation>
        <location evidence="1">Nucleus</location>
    </subcellularLocation>
</comment>
<keyword evidence="8" id="KW-1185">Reference proteome</keyword>
<dbReference type="SUPFAM" id="SSF46689">
    <property type="entry name" value="Homeodomain-like"/>
    <property type="match status" value="1"/>
</dbReference>
<comment type="caution">
    <text evidence="7">The sequence shown here is derived from an EMBL/GenBank/DDBJ whole genome shotgun (WGS) entry which is preliminary data.</text>
</comment>
<feature type="region of interest" description="Disordered" evidence="6">
    <location>
        <begin position="63"/>
        <end position="120"/>
    </location>
</feature>
<evidence type="ECO:0000256" key="5">
    <source>
        <dbReference type="ARBA" id="ARBA00023242"/>
    </source>
</evidence>
<evidence type="ECO:0000256" key="6">
    <source>
        <dbReference type="SAM" id="MobiDB-lite"/>
    </source>
</evidence>
<dbReference type="InterPro" id="IPR044825">
    <property type="entry name" value="GLK1/2-like"/>
</dbReference>
<dbReference type="OrthoDB" id="60033at2759"/>
<keyword evidence="4" id="KW-0804">Transcription</keyword>
<dbReference type="InterPro" id="IPR009057">
    <property type="entry name" value="Homeodomain-like_sf"/>
</dbReference>
<dbReference type="GO" id="GO:0045893">
    <property type="term" value="P:positive regulation of DNA-templated transcription"/>
    <property type="evidence" value="ECO:0007669"/>
    <property type="project" value="InterPro"/>
</dbReference>
<dbReference type="EMBL" id="BEYU01000022">
    <property type="protein sequence ID" value="GBG26661.1"/>
    <property type="molecule type" value="Genomic_DNA"/>
</dbReference>
<feature type="compositionally biased region" description="Basic and acidic residues" evidence="6">
    <location>
        <begin position="77"/>
        <end position="90"/>
    </location>
</feature>
<dbReference type="Gene3D" id="1.10.10.60">
    <property type="entry name" value="Homeodomain-like"/>
    <property type="match status" value="1"/>
</dbReference>
<evidence type="ECO:0000313" key="7">
    <source>
        <dbReference type="EMBL" id="GBG26661.1"/>
    </source>
</evidence>
<feature type="compositionally biased region" description="Basic residues" evidence="6">
    <location>
        <begin position="95"/>
        <end position="105"/>
    </location>
</feature>
<dbReference type="GO" id="GO:0003700">
    <property type="term" value="F:DNA-binding transcription factor activity"/>
    <property type="evidence" value="ECO:0007669"/>
    <property type="project" value="InterPro"/>
</dbReference>
<dbReference type="InterPro" id="IPR006447">
    <property type="entry name" value="Myb_dom_plants"/>
</dbReference>
<organism evidence="7 8">
    <name type="scientific">Hondaea fermentalgiana</name>
    <dbReference type="NCBI Taxonomy" id="2315210"/>
    <lineage>
        <taxon>Eukaryota</taxon>
        <taxon>Sar</taxon>
        <taxon>Stramenopiles</taxon>
        <taxon>Bigyra</taxon>
        <taxon>Labyrinthulomycetes</taxon>
        <taxon>Thraustochytrida</taxon>
        <taxon>Thraustochytriidae</taxon>
        <taxon>Hondaea</taxon>
    </lineage>
</organism>
<name>A0A2R5GEK2_9STRA</name>
<evidence type="ECO:0000256" key="4">
    <source>
        <dbReference type="ARBA" id="ARBA00023163"/>
    </source>
</evidence>
<dbReference type="NCBIfam" id="TIGR01557">
    <property type="entry name" value="myb_SHAQKYF"/>
    <property type="match status" value="1"/>
</dbReference>
<keyword evidence="3" id="KW-0238">DNA-binding</keyword>
<dbReference type="PANTHER" id="PTHR31312:SF1">
    <property type="entry name" value="TRANSCRIPTION ACTIVATOR GLK1"/>
    <property type="match status" value="1"/>
</dbReference>
<evidence type="ECO:0000256" key="2">
    <source>
        <dbReference type="ARBA" id="ARBA00023015"/>
    </source>
</evidence>
<dbReference type="InParanoid" id="A0A2R5GEK2"/>
<feature type="compositionally biased region" description="Low complexity" evidence="6">
    <location>
        <begin position="345"/>
        <end position="356"/>
    </location>
</feature>
<feature type="compositionally biased region" description="Polar residues" evidence="6">
    <location>
        <begin position="295"/>
        <end position="310"/>
    </location>
</feature>
<dbReference type="GO" id="GO:0003677">
    <property type="term" value="F:DNA binding"/>
    <property type="evidence" value="ECO:0007669"/>
    <property type="project" value="UniProtKB-KW"/>
</dbReference>
<proteinExistence type="predicted"/>
<feature type="region of interest" description="Disordered" evidence="6">
    <location>
        <begin position="281"/>
        <end position="327"/>
    </location>
</feature>
<dbReference type="PANTHER" id="PTHR31312">
    <property type="entry name" value="TRANSCRIPTION ACTIVATOR GLK1"/>
    <property type="match status" value="1"/>
</dbReference>
<evidence type="ECO:0000256" key="1">
    <source>
        <dbReference type="ARBA" id="ARBA00004123"/>
    </source>
</evidence>
<dbReference type="GO" id="GO:0005634">
    <property type="term" value="C:nucleus"/>
    <property type="evidence" value="ECO:0007669"/>
    <property type="project" value="UniProtKB-SubCell"/>
</dbReference>
<protein>
    <submittedName>
        <fullName evidence="7">Two-component response regulator ARR2</fullName>
    </submittedName>
</protein>
<feature type="region of interest" description="Disordered" evidence="6">
    <location>
        <begin position="344"/>
        <end position="425"/>
    </location>
</feature>